<comment type="catalytic activity">
    <reaction evidence="7">
        <text>L-tyrosyl-[protein] + ATP = O-(5'-adenylyl)-L-tyrosyl-[protein] + diphosphate</text>
        <dbReference type="Rhea" id="RHEA:54288"/>
        <dbReference type="Rhea" id="RHEA-COMP:10136"/>
        <dbReference type="Rhea" id="RHEA-COMP:13846"/>
        <dbReference type="ChEBI" id="CHEBI:30616"/>
        <dbReference type="ChEBI" id="CHEBI:33019"/>
        <dbReference type="ChEBI" id="CHEBI:46858"/>
        <dbReference type="ChEBI" id="CHEBI:83624"/>
        <dbReference type="EC" id="2.7.7.108"/>
    </reaction>
</comment>
<accession>A0A9D2SET4</accession>
<dbReference type="EC" id="2.7.7.108" evidence="5"/>
<evidence type="ECO:0000256" key="7">
    <source>
        <dbReference type="ARBA" id="ARBA00048696"/>
    </source>
</evidence>
<comment type="catalytic activity">
    <reaction evidence="6">
        <text>L-threonyl-[protein] + ATP = 3-O-(5'-adenylyl)-L-threonyl-[protein] + diphosphate</text>
        <dbReference type="Rhea" id="RHEA:54292"/>
        <dbReference type="Rhea" id="RHEA-COMP:11060"/>
        <dbReference type="Rhea" id="RHEA-COMP:13847"/>
        <dbReference type="ChEBI" id="CHEBI:30013"/>
        <dbReference type="ChEBI" id="CHEBI:30616"/>
        <dbReference type="ChEBI" id="CHEBI:33019"/>
        <dbReference type="ChEBI" id="CHEBI:138113"/>
        <dbReference type="EC" id="2.7.7.108"/>
    </reaction>
</comment>
<dbReference type="AlphaFoldDB" id="A0A9D2SET4"/>
<dbReference type="Pfam" id="PF02661">
    <property type="entry name" value="Fic"/>
    <property type="match status" value="1"/>
</dbReference>
<dbReference type="InterPro" id="IPR036597">
    <property type="entry name" value="Fido-like_dom_sf"/>
</dbReference>
<evidence type="ECO:0000256" key="4">
    <source>
        <dbReference type="ARBA" id="ARBA00022840"/>
    </source>
</evidence>
<dbReference type="PANTHER" id="PTHR39560:SF1">
    <property type="entry name" value="PROTEIN ADENYLYLTRANSFERASE FIC-RELATED"/>
    <property type="match status" value="1"/>
</dbReference>
<proteinExistence type="predicted"/>
<keyword evidence="1" id="KW-0808">Transferase</keyword>
<evidence type="ECO:0000313" key="9">
    <source>
        <dbReference type="EMBL" id="HJB92303.1"/>
    </source>
</evidence>
<dbReference type="Gene3D" id="1.10.3290.10">
    <property type="entry name" value="Fido-like domain"/>
    <property type="match status" value="1"/>
</dbReference>
<comment type="caution">
    <text evidence="9">The sequence shown here is derived from an EMBL/GenBank/DDBJ whole genome shotgun (WGS) entry which is preliminary data.</text>
</comment>
<dbReference type="GO" id="GO:0005524">
    <property type="term" value="F:ATP binding"/>
    <property type="evidence" value="ECO:0007669"/>
    <property type="project" value="UniProtKB-KW"/>
</dbReference>
<evidence type="ECO:0000256" key="1">
    <source>
        <dbReference type="ARBA" id="ARBA00022679"/>
    </source>
</evidence>
<evidence type="ECO:0000256" key="5">
    <source>
        <dbReference type="ARBA" id="ARBA00034531"/>
    </source>
</evidence>
<dbReference type="GO" id="GO:0070733">
    <property type="term" value="F:AMPylase activity"/>
    <property type="evidence" value="ECO:0007669"/>
    <property type="project" value="UniProtKB-EC"/>
</dbReference>
<organism evidence="9 10">
    <name type="scientific">Candidatus Eisenbergiella merdigallinarum</name>
    <dbReference type="NCBI Taxonomy" id="2838552"/>
    <lineage>
        <taxon>Bacteria</taxon>
        <taxon>Bacillati</taxon>
        <taxon>Bacillota</taxon>
        <taxon>Clostridia</taxon>
        <taxon>Lachnospirales</taxon>
        <taxon>Lachnospiraceae</taxon>
        <taxon>Eisenbergiella</taxon>
    </lineage>
</organism>
<evidence type="ECO:0000256" key="3">
    <source>
        <dbReference type="ARBA" id="ARBA00022741"/>
    </source>
</evidence>
<keyword evidence="2" id="KW-0548">Nucleotidyltransferase</keyword>
<dbReference type="PROSITE" id="PS51459">
    <property type="entry name" value="FIDO"/>
    <property type="match status" value="1"/>
</dbReference>
<dbReference type="InterPro" id="IPR003812">
    <property type="entry name" value="Fido"/>
</dbReference>
<dbReference type="EMBL" id="DWXE01000046">
    <property type="protein sequence ID" value="HJB92303.1"/>
    <property type="molecule type" value="Genomic_DNA"/>
</dbReference>
<dbReference type="Proteomes" id="UP000886883">
    <property type="component" value="Unassembled WGS sequence"/>
</dbReference>
<evidence type="ECO:0000256" key="6">
    <source>
        <dbReference type="ARBA" id="ARBA00047939"/>
    </source>
</evidence>
<evidence type="ECO:0000256" key="2">
    <source>
        <dbReference type="ARBA" id="ARBA00022695"/>
    </source>
</evidence>
<dbReference type="SUPFAM" id="SSF140931">
    <property type="entry name" value="Fic-like"/>
    <property type="match status" value="1"/>
</dbReference>
<reference evidence="9" key="1">
    <citation type="journal article" date="2021" name="PeerJ">
        <title>Extensive microbial diversity within the chicken gut microbiome revealed by metagenomics and culture.</title>
        <authorList>
            <person name="Gilroy R."/>
            <person name="Ravi A."/>
            <person name="Getino M."/>
            <person name="Pursley I."/>
            <person name="Horton D.L."/>
            <person name="Alikhan N.F."/>
            <person name="Baker D."/>
            <person name="Gharbi K."/>
            <person name="Hall N."/>
            <person name="Watson M."/>
            <person name="Adriaenssens E.M."/>
            <person name="Foster-Nyarko E."/>
            <person name="Jarju S."/>
            <person name="Secka A."/>
            <person name="Antonio M."/>
            <person name="Oren A."/>
            <person name="Chaudhuri R.R."/>
            <person name="La Ragione R."/>
            <person name="Hildebrand F."/>
            <person name="Pallen M.J."/>
        </authorList>
    </citation>
    <scope>NUCLEOTIDE SEQUENCE</scope>
    <source>
        <strain evidence="9">USAMLcec3-2134</strain>
    </source>
</reference>
<gene>
    <name evidence="9" type="ORF">H9763_12680</name>
</gene>
<evidence type="ECO:0000259" key="8">
    <source>
        <dbReference type="PROSITE" id="PS51459"/>
    </source>
</evidence>
<keyword evidence="3" id="KW-0547">Nucleotide-binding</keyword>
<feature type="domain" description="Fido" evidence="8">
    <location>
        <begin position="49"/>
        <end position="201"/>
    </location>
</feature>
<evidence type="ECO:0000313" key="10">
    <source>
        <dbReference type="Proteomes" id="UP000886883"/>
    </source>
</evidence>
<keyword evidence="4" id="KW-0067">ATP-binding</keyword>
<sequence>MRDPYLYPDSDVLKNLAGIQDSEELKNMEADYTVLRLSEIAEDESPTQFDFQTLCGLHYRIFQDVYEWAGKPRVINIEKAEAVLGEISIIYSDCFDIVKDAESILKRANGFEWKQASFEDVVITFSNFMAELWKVHPFREGNTRTVVTFCCMFIEAQGIYIESDLFKDNAAYMRNALVAANAVFDDLGDLRKPEYLYRIVQDALERGQEMKDQVVEAIRKSDVSDTEERIRQVILWNRKEKREHLPEEIREMVSSPEK</sequence>
<name>A0A9D2SET4_9FIRM</name>
<reference evidence="9" key="2">
    <citation type="submission" date="2021-04" db="EMBL/GenBank/DDBJ databases">
        <authorList>
            <person name="Gilroy R."/>
        </authorList>
    </citation>
    <scope>NUCLEOTIDE SEQUENCE</scope>
    <source>
        <strain evidence="9">USAMLcec3-2134</strain>
    </source>
</reference>
<protein>
    <recommendedName>
        <fullName evidence="5">protein adenylyltransferase</fullName>
        <ecNumber evidence="5">2.7.7.108</ecNumber>
    </recommendedName>
</protein>
<dbReference type="GO" id="GO:0051302">
    <property type="term" value="P:regulation of cell division"/>
    <property type="evidence" value="ECO:0007669"/>
    <property type="project" value="TreeGrafter"/>
</dbReference>
<dbReference type="PANTHER" id="PTHR39560">
    <property type="entry name" value="PROTEIN ADENYLYLTRANSFERASE FIC-RELATED"/>
    <property type="match status" value="1"/>
</dbReference>